<evidence type="ECO:0000313" key="1">
    <source>
        <dbReference type="EMBL" id="MCI93167.1"/>
    </source>
</evidence>
<name>A0A392VYV3_9FABA</name>
<organism evidence="1 2">
    <name type="scientific">Trifolium medium</name>
    <dbReference type="NCBI Taxonomy" id="97028"/>
    <lineage>
        <taxon>Eukaryota</taxon>
        <taxon>Viridiplantae</taxon>
        <taxon>Streptophyta</taxon>
        <taxon>Embryophyta</taxon>
        <taxon>Tracheophyta</taxon>
        <taxon>Spermatophyta</taxon>
        <taxon>Magnoliopsida</taxon>
        <taxon>eudicotyledons</taxon>
        <taxon>Gunneridae</taxon>
        <taxon>Pentapetalae</taxon>
        <taxon>rosids</taxon>
        <taxon>fabids</taxon>
        <taxon>Fabales</taxon>
        <taxon>Fabaceae</taxon>
        <taxon>Papilionoideae</taxon>
        <taxon>50 kb inversion clade</taxon>
        <taxon>NPAAA clade</taxon>
        <taxon>Hologalegina</taxon>
        <taxon>IRL clade</taxon>
        <taxon>Trifolieae</taxon>
        <taxon>Trifolium</taxon>
    </lineage>
</organism>
<dbReference type="Proteomes" id="UP000265520">
    <property type="component" value="Unassembled WGS sequence"/>
</dbReference>
<accession>A0A392VYV3</accession>
<keyword evidence="2" id="KW-1185">Reference proteome</keyword>
<reference evidence="1 2" key="1">
    <citation type="journal article" date="2018" name="Front. Plant Sci.">
        <title>Red Clover (Trifolium pratense) and Zigzag Clover (T. medium) - A Picture of Genomic Similarities and Differences.</title>
        <authorList>
            <person name="Dluhosova J."/>
            <person name="Istvanek J."/>
            <person name="Nedelnik J."/>
            <person name="Repkova J."/>
        </authorList>
    </citation>
    <scope>NUCLEOTIDE SEQUENCE [LARGE SCALE GENOMIC DNA]</scope>
    <source>
        <strain evidence="2">cv. 10/8</strain>
        <tissue evidence="1">Leaf</tissue>
    </source>
</reference>
<dbReference type="AlphaFoldDB" id="A0A392VYV3"/>
<proteinExistence type="predicted"/>
<sequence>VVAEDCCSVLFMAFSWWGKTCEAVIDTRSSSIGPLGAAD</sequence>
<comment type="caution">
    <text evidence="1">The sequence shown here is derived from an EMBL/GenBank/DDBJ whole genome shotgun (WGS) entry which is preliminary data.</text>
</comment>
<protein>
    <submittedName>
        <fullName evidence="1">Uncharacterized protein</fullName>
    </submittedName>
</protein>
<feature type="non-terminal residue" evidence="1">
    <location>
        <position position="1"/>
    </location>
</feature>
<evidence type="ECO:0000313" key="2">
    <source>
        <dbReference type="Proteomes" id="UP000265520"/>
    </source>
</evidence>
<dbReference type="EMBL" id="LXQA011321317">
    <property type="protein sequence ID" value="MCI93167.1"/>
    <property type="molecule type" value="Genomic_DNA"/>
</dbReference>